<feature type="transmembrane region" description="Helical" evidence="7">
    <location>
        <begin position="177"/>
        <end position="198"/>
    </location>
</feature>
<dbReference type="Pfam" id="PF01566">
    <property type="entry name" value="Nramp"/>
    <property type="match status" value="1"/>
</dbReference>
<feature type="transmembrane region" description="Helical" evidence="7">
    <location>
        <begin position="373"/>
        <end position="394"/>
    </location>
</feature>
<evidence type="ECO:0000256" key="5">
    <source>
        <dbReference type="ARBA" id="ARBA00022989"/>
    </source>
</evidence>
<evidence type="ECO:0000256" key="1">
    <source>
        <dbReference type="ARBA" id="ARBA00004141"/>
    </source>
</evidence>
<feature type="transmembrane region" description="Helical" evidence="7">
    <location>
        <begin position="135"/>
        <end position="165"/>
    </location>
</feature>
<keyword evidence="6 7" id="KW-0472">Membrane</keyword>
<dbReference type="Proteomes" id="UP001524547">
    <property type="component" value="Unassembled WGS sequence"/>
</dbReference>
<evidence type="ECO:0000313" key="9">
    <source>
        <dbReference type="Proteomes" id="UP001524547"/>
    </source>
</evidence>
<feature type="transmembrane region" description="Helical" evidence="7">
    <location>
        <begin position="70"/>
        <end position="91"/>
    </location>
</feature>
<keyword evidence="4" id="KW-0769">Symport</keyword>
<dbReference type="PRINTS" id="PR00447">
    <property type="entry name" value="NATRESASSCMP"/>
</dbReference>
<keyword evidence="9" id="KW-1185">Reference proteome</keyword>
<accession>A0ABT1W2E7</accession>
<comment type="subcellular location">
    <subcellularLocation>
        <location evidence="1">Membrane</location>
        <topology evidence="1">Multi-pass membrane protein</topology>
    </subcellularLocation>
</comment>
<comment type="caution">
    <text evidence="8">The sequence shown here is derived from an EMBL/GenBank/DDBJ whole genome shotgun (WGS) entry which is preliminary data.</text>
</comment>
<keyword evidence="5 7" id="KW-1133">Transmembrane helix</keyword>
<evidence type="ECO:0000313" key="8">
    <source>
        <dbReference type="EMBL" id="MCQ8241800.1"/>
    </source>
</evidence>
<feature type="transmembrane region" description="Helical" evidence="7">
    <location>
        <begin position="265"/>
        <end position="286"/>
    </location>
</feature>
<dbReference type="RefSeq" id="WP_422920554.1">
    <property type="nucleotide sequence ID" value="NZ_JAMZEJ010000008.1"/>
</dbReference>
<sequence>MTDCSLGYKLASMRDGMATLAQPENGTELPGGRRGRLANVMRMAGPAFVASVAYVDPGNYATNIQAGARYGYALLWVVLLANVVAMFFQALSARVGIVSGRNLAELCRDRYPGPLVIAMWIGSEAAAMATDLAEFIGAAVGLSLLMHLALLPAMGLTAIVTLLLLTLQNRGMRPLELLITGLVAVISLSYLMELFIVPVHWGQAARGSVVPTLPDGEALTLCIGLVGATVMPHAIFLHSSLTQGRVPMRSDADRRRMIRFSNREVLVALGIAGLVNMAMVVVTANFHGGHSDIATLEGAYRTLTPLLGGAAAGLFLLSLLASGLSSSLVATLAGQVVMQGFVRFRIPVTLRRVVTVLPSFAVIACGVDPTSALVLSQVVLSFVLPVPMITLLLVSRDPAVMGTFRLGGAGLALHVAMVMVIVALNVALLAQTAGLLPG</sequence>
<feature type="transmembrane region" description="Helical" evidence="7">
    <location>
        <begin position="406"/>
        <end position="430"/>
    </location>
</feature>
<dbReference type="PANTHER" id="PTHR11706:SF33">
    <property type="entry name" value="NATURAL RESISTANCE-ASSOCIATED MACROPHAGE PROTEIN 2"/>
    <property type="match status" value="1"/>
</dbReference>
<gene>
    <name evidence="8" type="ORF">NFI88_13240</name>
</gene>
<organism evidence="8 9">
    <name type="scientific">Rhizosaccharibacter radicis</name>
    <dbReference type="NCBI Taxonomy" id="2782605"/>
    <lineage>
        <taxon>Bacteria</taxon>
        <taxon>Pseudomonadati</taxon>
        <taxon>Pseudomonadota</taxon>
        <taxon>Alphaproteobacteria</taxon>
        <taxon>Acetobacterales</taxon>
        <taxon>Acetobacteraceae</taxon>
        <taxon>Rhizosaccharibacter</taxon>
    </lineage>
</organism>
<evidence type="ECO:0000256" key="7">
    <source>
        <dbReference type="SAM" id="Phobius"/>
    </source>
</evidence>
<feature type="transmembrane region" description="Helical" evidence="7">
    <location>
        <begin position="306"/>
        <end position="337"/>
    </location>
</feature>
<dbReference type="EMBL" id="JAMZEJ010000008">
    <property type="protein sequence ID" value="MCQ8241800.1"/>
    <property type="molecule type" value="Genomic_DNA"/>
</dbReference>
<evidence type="ECO:0000256" key="2">
    <source>
        <dbReference type="ARBA" id="ARBA00022448"/>
    </source>
</evidence>
<proteinExistence type="predicted"/>
<dbReference type="NCBIfam" id="NF001923">
    <property type="entry name" value="PRK00701.1"/>
    <property type="match status" value="1"/>
</dbReference>
<dbReference type="InterPro" id="IPR001046">
    <property type="entry name" value="NRAMP_fam"/>
</dbReference>
<evidence type="ECO:0000256" key="3">
    <source>
        <dbReference type="ARBA" id="ARBA00022692"/>
    </source>
</evidence>
<evidence type="ECO:0000256" key="6">
    <source>
        <dbReference type="ARBA" id="ARBA00023136"/>
    </source>
</evidence>
<keyword evidence="2" id="KW-0813">Transport</keyword>
<protein>
    <submittedName>
        <fullName evidence="8">Nramp family divalent metal transporter</fullName>
    </submittedName>
</protein>
<evidence type="ECO:0000256" key="4">
    <source>
        <dbReference type="ARBA" id="ARBA00022847"/>
    </source>
</evidence>
<dbReference type="NCBIfam" id="NF037982">
    <property type="entry name" value="Nramp_1"/>
    <property type="match status" value="1"/>
</dbReference>
<dbReference type="PANTHER" id="PTHR11706">
    <property type="entry name" value="SOLUTE CARRIER PROTEIN FAMILY 11 MEMBER"/>
    <property type="match status" value="1"/>
</dbReference>
<name>A0ABT1W2E7_9PROT</name>
<dbReference type="NCBIfam" id="TIGR01197">
    <property type="entry name" value="nramp"/>
    <property type="match status" value="1"/>
</dbReference>
<feature type="transmembrane region" description="Helical" evidence="7">
    <location>
        <begin position="349"/>
        <end position="367"/>
    </location>
</feature>
<reference evidence="8 9" key="1">
    <citation type="submission" date="2022-06" db="EMBL/GenBank/DDBJ databases">
        <title>Rhizosaccharibacter gen. nov. sp. nov. KSS12, endophytic bacteria isolated from sugarcane.</title>
        <authorList>
            <person name="Pitiwittayakul N."/>
        </authorList>
    </citation>
    <scope>NUCLEOTIDE SEQUENCE [LARGE SCALE GENOMIC DNA]</scope>
    <source>
        <strain evidence="8 9">KSS12</strain>
    </source>
</reference>
<keyword evidence="3 7" id="KW-0812">Transmembrane</keyword>
<feature type="transmembrane region" description="Helical" evidence="7">
    <location>
        <begin position="218"/>
        <end position="239"/>
    </location>
</feature>